<name>A0A0N1I0A2_LEPSE</name>
<dbReference type="OMA" id="CCCIASA"/>
<feature type="compositionally biased region" description="Basic and acidic residues" evidence="1">
    <location>
        <begin position="199"/>
        <end position="218"/>
    </location>
</feature>
<dbReference type="AlphaFoldDB" id="A0A0N1I0A2"/>
<feature type="compositionally biased region" description="Polar residues" evidence="1">
    <location>
        <begin position="184"/>
        <end position="194"/>
    </location>
</feature>
<organism evidence="4 5">
    <name type="scientific">Leptomonas seymouri</name>
    <dbReference type="NCBI Taxonomy" id="5684"/>
    <lineage>
        <taxon>Eukaryota</taxon>
        <taxon>Discoba</taxon>
        <taxon>Euglenozoa</taxon>
        <taxon>Kinetoplastea</taxon>
        <taxon>Metakinetoplastina</taxon>
        <taxon>Trypanosomatida</taxon>
        <taxon>Trypanosomatidae</taxon>
        <taxon>Leishmaniinae</taxon>
        <taxon>Leptomonas</taxon>
    </lineage>
</organism>
<feature type="region of interest" description="Disordered" evidence="1">
    <location>
        <begin position="101"/>
        <end position="125"/>
    </location>
</feature>
<feature type="compositionally biased region" description="Acidic residues" evidence="1">
    <location>
        <begin position="221"/>
        <end position="244"/>
    </location>
</feature>
<keyword evidence="2" id="KW-1133">Transmembrane helix</keyword>
<feature type="transmembrane region" description="Helical" evidence="2">
    <location>
        <begin position="134"/>
        <end position="157"/>
    </location>
</feature>
<dbReference type="VEuPathDB" id="TriTrypDB:Lsey_0065_0160"/>
<evidence type="ECO:0000256" key="1">
    <source>
        <dbReference type="SAM" id="MobiDB-lite"/>
    </source>
</evidence>
<keyword evidence="2" id="KW-0472">Membrane</keyword>
<proteinExistence type="predicted"/>
<feature type="compositionally biased region" description="Low complexity" evidence="1">
    <location>
        <begin position="109"/>
        <end position="122"/>
    </location>
</feature>
<evidence type="ECO:0008006" key="6">
    <source>
        <dbReference type="Google" id="ProtNLM"/>
    </source>
</evidence>
<gene>
    <name evidence="4" type="ORF">ABL78_2894</name>
</gene>
<reference evidence="4 5" key="1">
    <citation type="journal article" date="2015" name="PLoS Pathog.">
        <title>Leptomonas seymouri: Adaptations to the Dixenous Life Cycle Analyzed by Genome Sequencing, Transcriptome Profiling and Co-infection with Leishmania donovani.</title>
        <authorList>
            <person name="Kraeva N."/>
            <person name="Butenko A."/>
            <person name="Hlavacova J."/>
            <person name="Kostygov A."/>
            <person name="Myskova J."/>
            <person name="Grybchuk D."/>
            <person name="Lestinova T."/>
            <person name="Votypka J."/>
            <person name="Volf P."/>
            <person name="Opperdoes F."/>
            <person name="Flegontov P."/>
            <person name="Lukes J."/>
            <person name="Yurchenko V."/>
        </authorList>
    </citation>
    <scope>NUCLEOTIDE SEQUENCE [LARGE SCALE GENOMIC DNA]</scope>
    <source>
        <strain evidence="4 5">ATCC 30220</strain>
    </source>
</reference>
<sequence length="244" mass="26619">MPFPSRGGTFNSALFCVIVTLLLCCCIASALHAPAAPDIYPLARRDLGSKDDVDVGDLLHISTQKDKQEREDPPRVVGVVPLSNIRDNTLLANDKELSVLDDEEKTTRGRTTTTNSSTTSSRVPRPLITPAPRVAQWAGISVAIVSVITLIVALVLCKLKHREQWCFAPKPREDVVISPGGSISFRSKSPSEESFGSRVGERSFHEAAVDESAPRRSLLDINEENSELSSDTDEMSSNDDDEDM</sequence>
<feature type="region of interest" description="Disordered" evidence="1">
    <location>
        <begin position="178"/>
        <end position="244"/>
    </location>
</feature>
<comment type="caution">
    <text evidence="4">The sequence shown here is derived from an EMBL/GenBank/DDBJ whole genome shotgun (WGS) entry which is preliminary data.</text>
</comment>
<evidence type="ECO:0000313" key="4">
    <source>
        <dbReference type="EMBL" id="KPI88018.1"/>
    </source>
</evidence>
<feature type="chain" id="PRO_5005873625" description="3'a2rel-related protein" evidence="3">
    <location>
        <begin position="31"/>
        <end position="244"/>
    </location>
</feature>
<dbReference type="EMBL" id="LJSK01000065">
    <property type="protein sequence ID" value="KPI88018.1"/>
    <property type="molecule type" value="Genomic_DNA"/>
</dbReference>
<protein>
    <recommendedName>
        <fullName evidence="6">3'a2rel-related protein</fullName>
    </recommendedName>
</protein>
<keyword evidence="2" id="KW-0812">Transmembrane</keyword>
<feature type="signal peptide" evidence="3">
    <location>
        <begin position="1"/>
        <end position="30"/>
    </location>
</feature>
<evidence type="ECO:0000256" key="2">
    <source>
        <dbReference type="SAM" id="Phobius"/>
    </source>
</evidence>
<evidence type="ECO:0000256" key="3">
    <source>
        <dbReference type="SAM" id="SignalP"/>
    </source>
</evidence>
<dbReference type="Proteomes" id="UP000038009">
    <property type="component" value="Unassembled WGS sequence"/>
</dbReference>
<accession>A0A0N1I0A2</accession>
<evidence type="ECO:0000313" key="5">
    <source>
        <dbReference type="Proteomes" id="UP000038009"/>
    </source>
</evidence>
<keyword evidence="5" id="KW-1185">Reference proteome</keyword>
<keyword evidence="3" id="KW-0732">Signal</keyword>
<dbReference type="OrthoDB" id="10593718at2759"/>